<feature type="region of interest" description="Disordered" evidence="1">
    <location>
        <begin position="23"/>
        <end position="108"/>
    </location>
</feature>
<comment type="caution">
    <text evidence="4">The sequence shown here is derived from an EMBL/GenBank/DDBJ whole genome shotgun (WGS) entry which is preliminary data.</text>
</comment>
<accession>A0ABW5U516</accession>
<keyword evidence="2" id="KW-0732">Signal</keyword>
<dbReference type="RefSeq" id="WP_386375260.1">
    <property type="nucleotide sequence ID" value="NZ_JBHUMP010000014.1"/>
</dbReference>
<feature type="chain" id="PRO_5045458825" evidence="2">
    <location>
        <begin position="23"/>
        <end position="295"/>
    </location>
</feature>
<feature type="compositionally biased region" description="Acidic residues" evidence="1">
    <location>
        <begin position="53"/>
        <end position="62"/>
    </location>
</feature>
<dbReference type="Proteomes" id="UP001597474">
    <property type="component" value="Unassembled WGS sequence"/>
</dbReference>
<dbReference type="EMBL" id="JBHUMP010000014">
    <property type="protein sequence ID" value="MFD2740834.1"/>
    <property type="molecule type" value="Genomic_DNA"/>
</dbReference>
<feature type="signal peptide" evidence="2">
    <location>
        <begin position="1"/>
        <end position="22"/>
    </location>
</feature>
<sequence>MPHPLPRRFAVLLLALPLPLLAQDLPPETSPLPPERPQVGATPEAEGSKPETPEAEASEPETQENAAPEATRPPPRKPDEDVPEQPSLQDDEPEADAEENEAVAPPEADPEAFAACTEALAEMGAVFEKRPRIADAEDGACGIAEPVLLEEAAPGVAMRPDTLLRCETALALAAWLKRVVIPASEVLEERGEVTGVRHGSSYVCRRRNNLPEGKLSEHAFGSAIDVMGLTFAGGSTLVIEPREREGTLEEAFQDAIRAGACLSFTTVLGPGSDAAHADHLHFDIKERKGGFRLCQ</sequence>
<feature type="compositionally biased region" description="Acidic residues" evidence="1">
    <location>
        <begin position="89"/>
        <end position="101"/>
    </location>
</feature>
<name>A0ABW5U516_9RHOB</name>
<reference evidence="5" key="1">
    <citation type="journal article" date="2019" name="Int. J. Syst. Evol. Microbiol.">
        <title>The Global Catalogue of Microorganisms (GCM) 10K type strain sequencing project: providing services to taxonomists for standard genome sequencing and annotation.</title>
        <authorList>
            <consortium name="The Broad Institute Genomics Platform"/>
            <consortium name="The Broad Institute Genome Sequencing Center for Infectious Disease"/>
            <person name="Wu L."/>
            <person name="Ma J."/>
        </authorList>
    </citation>
    <scope>NUCLEOTIDE SEQUENCE [LARGE SCALE GENOMIC DNA]</scope>
    <source>
        <strain evidence="5">TISTR 2562</strain>
    </source>
</reference>
<protein>
    <submittedName>
        <fullName evidence="4">Extensin family protein</fullName>
    </submittedName>
</protein>
<evidence type="ECO:0000259" key="3">
    <source>
        <dbReference type="Pfam" id="PF06904"/>
    </source>
</evidence>
<gene>
    <name evidence="4" type="ORF">ACFSUD_14720</name>
</gene>
<dbReference type="InterPro" id="IPR009683">
    <property type="entry name" value="Extensin-like_C"/>
</dbReference>
<feature type="domain" description="Extensin-like C-terminal" evidence="3">
    <location>
        <begin position="115"/>
        <end position="295"/>
    </location>
</feature>
<dbReference type="Pfam" id="PF06904">
    <property type="entry name" value="Extensin-like_C"/>
    <property type="match status" value="1"/>
</dbReference>
<organism evidence="4 5">
    <name type="scientific">Sulfitobacter aestuarii</name>
    <dbReference type="NCBI Taxonomy" id="2161676"/>
    <lineage>
        <taxon>Bacteria</taxon>
        <taxon>Pseudomonadati</taxon>
        <taxon>Pseudomonadota</taxon>
        <taxon>Alphaproteobacteria</taxon>
        <taxon>Rhodobacterales</taxon>
        <taxon>Roseobacteraceae</taxon>
        <taxon>Sulfitobacter</taxon>
    </lineage>
</organism>
<evidence type="ECO:0000256" key="1">
    <source>
        <dbReference type="SAM" id="MobiDB-lite"/>
    </source>
</evidence>
<evidence type="ECO:0000313" key="5">
    <source>
        <dbReference type="Proteomes" id="UP001597474"/>
    </source>
</evidence>
<evidence type="ECO:0000313" key="4">
    <source>
        <dbReference type="EMBL" id="MFD2740834.1"/>
    </source>
</evidence>
<evidence type="ECO:0000256" key="2">
    <source>
        <dbReference type="SAM" id="SignalP"/>
    </source>
</evidence>
<keyword evidence="5" id="KW-1185">Reference proteome</keyword>
<proteinExistence type="predicted"/>